<dbReference type="InterPro" id="IPR036465">
    <property type="entry name" value="vWFA_dom_sf"/>
</dbReference>
<protein>
    <submittedName>
        <fullName evidence="1">VWA domain-containing protein</fullName>
    </submittedName>
</protein>
<reference evidence="1 2" key="1">
    <citation type="submission" date="2018-11" db="EMBL/GenBank/DDBJ databases">
        <title>Genomes From Bacteria Associated with the Canine Oral Cavity: a Test Case for Automated Genome-Based Taxonomic Assignment.</title>
        <authorList>
            <person name="Coil D.A."/>
            <person name="Jospin G."/>
            <person name="Darling A.E."/>
            <person name="Wallis C."/>
            <person name="Davis I.J."/>
            <person name="Harris S."/>
            <person name="Eisen J.A."/>
            <person name="Holcombe L.J."/>
            <person name="O'Flynn C."/>
        </authorList>
    </citation>
    <scope>NUCLEOTIDE SEQUENCE [LARGE SCALE GENOMIC DNA]</scope>
    <source>
        <strain evidence="1 2">OH887_COT-365</strain>
    </source>
</reference>
<proteinExistence type="predicted"/>
<dbReference type="OrthoDB" id="9789979at2"/>
<sequence>MTPRTGPGCVPTGTRWSSVAPRTAVTPGCSCGNSVTSWRSDTVAILDPRAAVADLVDCRSPFLIGIRHHSPAMAVAIPALLDEHCPDVLAIELPAEANEWLHWLTHPEARAPLALAFSGRDGLAFYPFADFSPELAALRWARHHDVPVVCIDLPLAAPAPEDHTTGSGETLWQEALAHRARTTPGDVNETWDRLVEAPAPGSTPEQLRIAALAHGWASRRAAGDPDAFTAAREEWMRGMLAPHLSAGKRVVAVVGSFHAAALVDATGATTPPTDLGPEVTGSLVPYTFASLDSRSGYPAGIRDPGWQQAVVESRLDASLLRASATGAITEITRALRDASHPAGPGEAAETARVALDLATLRGLAAPSRRELIEAVTTVLAQGEVLGRGRVVAEALEQVLIGDRRGELAPGSPVSPLRQSIVTELRDARVDPDRDEEWSLTPLRGGLDLIRHILFTRLMVAGISFASPTSGTLWRGAETTATTWTTRWTAATDATIEVATAKGLSTEQIATTALLTREISDAAAVRGLLVDAAACGSTPALERALALLSPLTADLSFHAAVEVLMALSDIELSRIPGARYLSADLRERAGELRAEFTSAAVRELKGIEASDDLTDAAALAAFVELGQEHQLSLTAALTRLSTDGSPLMQGAAAGLLLDDTNASAHIAGWLDAATVPARRALRRRLSGLLVAARGRFTTAPATLALVARIGRIDDDEFVALLPSLRGGFDVLDAGARAALLDDLAGELGRSRNLVLPPEETARTARYDTAARSRLAALGLADLVFSPAERWRLILGEHRERLSPTGRRMASALDELYGRPNADSLDGAARGASNGPSQLGVRQWEQEIEALFGHGEVAEIFAEAAAAGRGDVLERLDPETTRPSVELLATALSLTGGLSEARLSRLRPLVARMVRELSAELAIRLRPALTGLAVGRPTRRRTGRLDLERTLRANLKQVVPLDGRPQVVPAHPVFRAPVAKEVDWHLIVLVDVSGSMSESVVYSALTAAILAESPALSVEFLAFSTEVLDFTGHVTDPLKLLLEVEVGGGTDIAGALRVARSRVRIPSRTLLVLISDFDEFGSVTPMLGELEALRGAGVRMLGCAALNDSGTGAYNAGIAAQAASAGMRVAAVSPLDLARWVGSVVREAS</sequence>
<dbReference type="Pfam" id="PF05762">
    <property type="entry name" value="VWA_CoxE"/>
    <property type="match status" value="1"/>
</dbReference>
<dbReference type="Gene3D" id="3.40.50.410">
    <property type="entry name" value="von Willebrand factor, type A domain"/>
    <property type="match status" value="1"/>
</dbReference>
<dbReference type="AlphaFoldDB" id="A0A3P1T9I5"/>
<dbReference type="Pfam" id="PF18934">
    <property type="entry name" value="DUF5682"/>
    <property type="match status" value="1"/>
</dbReference>
<organism evidence="1 2">
    <name type="scientific">Arachnia propionica</name>
    <dbReference type="NCBI Taxonomy" id="1750"/>
    <lineage>
        <taxon>Bacteria</taxon>
        <taxon>Bacillati</taxon>
        <taxon>Actinomycetota</taxon>
        <taxon>Actinomycetes</taxon>
        <taxon>Propionibacteriales</taxon>
        <taxon>Propionibacteriaceae</taxon>
        <taxon>Arachnia</taxon>
    </lineage>
</organism>
<name>A0A3P1T9I5_9ACTN</name>
<accession>A0A3P1T9I5</accession>
<dbReference type="EMBL" id="RQZG01000004">
    <property type="protein sequence ID" value="RRD05948.1"/>
    <property type="molecule type" value="Genomic_DNA"/>
</dbReference>
<dbReference type="InterPro" id="IPR050458">
    <property type="entry name" value="LolB"/>
</dbReference>
<dbReference type="SUPFAM" id="SSF53300">
    <property type="entry name" value="vWA-like"/>
    <property type="match status" value="1"/>
</dbReference>
<comment type="caution">
    <text evidence="1">The sequence shown here is derived from an EMBL/GenBank/DDBJ whole genome shotgun (WGS) entry which is preliminary data.</text>
</comment>
<dbReference type="Proteomes" id="UP000280819">
    <property type="component" value="Unassembled WGS sequence"/>
</dbReference>
<dbReference type="PANTHER" id="PTHR30634">
    <property type="entry name" value="OUTER MEMBRANE LOLAB LIPOPROTEIN INSERTION APPARATUS"/>
    <property type="match status" value="1"/>
</dbReference>
<dbReference type="InterPro" id="IPR043737">
    <property type="entry name" value="DUF5682"/>
</dbReference>
<gene>
    <name evidence="1" type="ORF">EII34_04480</name>
</gene>
<dbReference type="PANTHER" id="PTHR30634:SF7">
    <property type="entry name" value="VWA DOMAIN-CONTAINING PROTEIN"/>
    <property type="match status" value="1"/>
</dbReference>
<evidence type="ECO:0000313" key="1">
    <source>
        <dbReference type="EMBL" id="RRD05948.1"/>
    </source>
</evidence>
<evidence type="ECO:0000313" key="2">
    <source>
        <dbReference type="Proteomes" id="UP000280819"/>
    </source>
</evidence>
<dbReference type="InterPro" id="IPR008912">
    <property type="entry name" value="Uncharacterised_CoxE"/>
</dbReference>